<name>A0A813LP19_POLGL</name>
<evidence type="ECO:0000256" key="1">
    <source>
        <dbReference type="SAM" id="MobiDB-lite"/>
    </source>
</evidence>
<feature type="transmembrane region" description="Helical" evidence="2">
    <location>
        <begin position="578"/>
        <end position="595"/>
    </location>
</feature>
<comment type="caution">
    <text evidence="4">The sequence shown here is derived from an EMBL/GenBank/DDBJ whole genome shotgun (WGS) entry which is preliminary data.</text>
</comment>
<feature type="transmembrane region" description="Helical" evidence="2">
    <location>
        <begin position="141"/>
        <end position="158"/>
    </location>
</feature>
<feature type="region of interest" description="Disordered" evidence="1">
    <location>
        <begin position="72"/>
        <end position="132"/>
    </location>
</feature>
<evidence type="ECO:0000313" key="5">
    <source>
        <dbReference type="Proteomes" id="UP000626109"/>
    </source>
</evidence>
<accession>A0A813LP19</accession>
<evidence type="ECO:0000256" key="2">
    <source>
        <dbReference type="SAM" id="Phobius"/>
    </source>
</evidence>
<organism evidence="4 5">
    <name type="scientific">Polarella glacialis</name>
    <name type="common">Dinoflagellate</name>
    <dbReference type="NCBI Taxonomy" id="89957"/>
    <lineage>
        <taxon>Eukaryota</taxon>
        <taxon>Sar</taxon>
        <taxon>Alveolata</taxon>
        <taxon>Dinophyceae</taxon>
        <taxon>Suessiales</taxon>
        <taxon>Suessiaceae</taxon>
        <taxon>Polarella</taxon>
    </lineage>
</organism>
<protein>
    <submittedName>
        <fullName evidence="4">Uncharacterized protein</fullName>
    </submittedName>
</protein>
<keyword evidence="2" id="KW-0812">Transmembrane</keyword>
<feature type="transmembrane region" description="Helical" evidence="2">
    <location>
        <begin position="440"/>
        <end position="459"/>
    </location>
</feature>
<reference evidence="4" key="1">
    <citation type="submission" date="2021-02" db="EMBL/GenBank/DDBJ databases">
        <authorList>
            <person name="Dougan E. K."/>
            <person name="Rhodes N."/>
            <person name="Thang M."/>
            <person name="Chan C."/>
        </authorList>
    </citation>
    <scope>NUCLEOTIDE SEQUENCE</scope>
</reference>
<dbReference type="Proteomes" id="UP000626109">
    <property type="component" value="Unassembled WGS sequence"/>
</dbReference>
<feature type="transmembrane region" description="Helical" evidence="2">
    <location>
        <begin position="345"/>
        <end position="365"/>
    </location>
</feature>
<evidence type="ECO:0000256" key="3">
    <source>
        <dbReference type="SAM" id="SignalP"/>
    </source>
</evidence>
<feature type="signal peptide" evidence="3">
    <location>
        <begin position="1"/>
        <end position="19"/>
    </location>
</feature>
<feature type="transmembrane region" description="Helical" evidence="2">
    <location>
        <begin position="170"/>
        <end position="196"/>
    </location>
</feature>
<proteinExistence type="predicted"/>
<feature type="transmembrane region" description="Helical" evidence="2">
    <location>
        <begin position="315"/>
        <end position="333"/>
    </location>
</feature>
<evidence type="ECO:0000313" key="4">
    <source>
        <dbReference type="EMBL" id="CAE8735891.1"/>
    </source>
</evidence>
<feature type="transmembrane region" description="Helical" evidence="2">
    <location>
        <begin position="471"/>
        <end position="489"/>
    </location>
</feature>
<keyword evidence="2" id="KW-0472">Membrane</keyword>
<feature type="chain" id="PRO_5032997449" evidence="3">
    <location>
        <begin position="20"/>
        <end position="652"/>
    </location>
</feature>
<dbReference type="EMBL" id="CAJNNW010036599">
    <property type="protein sequence ID" value="CAE8735891.1"/>
    <property type="molecule type" value="Genomic_DNA"/>
</dbReference>
<keyword evidence="2" id="KW-1133">Transmembrane helix</keyword>
<feature type="transmembrane region" description="Helical" evidence="2">
    <location>
        <begin position="216"/>
        <end position="239"/>
    </location>
</feature>
<keyword evidence="3" id="KW-0732">Signal</keyword>
<dbReference type="AlphaFoldDB" id="A0A813LP19"/>
<feature type="transmembrane region" description="Helical" evidence="2">
    <location>
        <begin position="509"/>
        <end position="527"/>
    </location>
</feature>
<gene>
    <name evidence="4" type="ORF">PGLA2088_LOCUS48075</name>
</gene>
<sequence>MKTASVLPLLLALLSQGLAKDEFRQPSDLELNLRLVQDENRQLRGMLEAAGLSLPGVVPAAGLRLLEEGPAEKAAEGAASTATEEEPVATGAKAAAGEKPVETMAMDAGASNETGEGAKKEGGEAEEEEEEEFTPVDVGCGWMLLGSVAMTMVLFYLVNWKDDDIRRYSWGIISTTISIFTAVLIFSGVNDLYMAWLVNPLLGHRHGLYDFDRAALGFLLFGAFLVLLHTVVGFFSGAWKLNRTTVGRLVYKPVELPEAVWVIADPLRADYGTALDESEVRNHTGEKSIAFKDNMEVFVQKKHMAREARERRTKCWATLFAHMAGFAAINAGGDLQHVMIFKSSPLTSLGSVAITAVLLVLLTYVSAIFRPPDSDEASEEMAECAELCHEEAEEAENDIFSLAVSFLLVQVIRFSVTGVLPGKLGDEGGEFRPVASQVLALYGVGVGFAVLTGLITYFAGHKGKIAELAQGTTAMGFAWCFLWATRWAALGWSVLEDASAGPATMEGRILIALVLSVAAIGVIFLLDTIEDLGSDNPRISKIIQNIINSLSILVGFTWEHCFDGGVEAVASTTFHPVLMKIIFTFLSALVIIPAWRRYILVKVLILADFQKERREATKERAWNRELVCWTRVAKKVPVAMAGGLAEPKQTVQ</sequence>